<comment type="function">
    <text evidence="20">Mitochondrial intermembrane chaperone that participates in the import and insertion of multi-pass transmembrane proteins into the mitochondrial inner membrane. May also be required for the transfer of beta-barrel precursors from the TOM complex to the sorting and assembly machinery (SAM complex) of the outer membrane. Acts as a chaperone-like protein that protects the hydrophobic precursors from aggregation and guide them through the mitochondrial intermembrane space.</text>
</comment>
<evidence type="ECO:0000256" key="20">
    <source>
        <dbReference type="ARBA" id="ARBA00025311"/>
    </source>
</evidence>
<evidence type="ECO:0000256" key="16">
    <source>
        <dbReference type="ARBA" id="ARBA00023159"/>
    </source>
</evidence>
<keyword evidence="17 23" id="KW-0804">Transcription</keyword>
<feature type="region of interest" description="Disordered" evidence="24">
    <location>
        <begin position="774"/>
        <end position="793"/>
    </location>
</feature>
<keyword evidence="10" id="KW-0653">Protein transport</keyword>
<comment type="similarity">
    <text evidence="3 23">Belongs to the Mediator complex subunit 1 family.</text>
</comment>
<dbReference type="GO" id="GO:0003712">
    <property type="term" value="F:transcription coregulator activity"/>
    <property type="evidence" value="ECO:0007669"/>
    <property type="project" value="InterPro"/>
</dbReference>
<feature type="domain" description="Mediator complex subunit Med1" evidence="26">
    <location>
        <begin position="224"/>
        <end position="358"/>
    </location>
</feature>
<evidence type="ECO:0000256" key="15">
    <source>
        <dbReference type="ARBA" id="ARBA00023157"/>
    </source>
</evidence>
<evidence type="ECO:0000256" key="12">
    <source>
        <dbReference type="ARBA" id="ARBA00023015"/>
    </source>
</evidence>
<keyword evidence="12 23" id="KW-0805">Transcription regulation</keyword>
<dbReference type="SUPFAM" id="SSF144122">
    <property type="entry name" value="Tim10-like"/>
    <property type="match status" value="1"/>
</dbReference>
<feature type="compositionally biased region" description="Basic and acidic residues" evidence="24">
    <location>
        <begin position="863"/>
        <end position="874"/>
    </location>
</feature>
<dbReference type="GO" id="GO:0097067">
    <property type="term" value="P:cellular response to thyroid hormone stimulus"/>
    <property type="evidence" value="ECO:0007669"/>
    <property type="project" value="TreeGrafter"/>
</dbReference>
<feature type="compositionally biased region" description="Low complexity" evidence="24">
    <location>
        <begin position="1001"/>
        <end position="1052"/>
    </location>
</feature>
<feature type="compositionally biased region" description="Low complexity" evidence="24">
    <location>
        <begin position="1165"/>
        <end position="1195"/>
    </location>
</feature>
<feature type="compositionally biased region" description="Basic and acidic residues" evidence="24">
    <location>
        <begin position="1253"/>
        <end position="1265"/>
    </location>
</feature>
<feature type="domain" description="Mediator complex subunit Med1" evidence="26">
    <location>
        <begin position="97"/>
        <end position="169"/>
    </location>
</feature>
<gene>
    <name evidence="27" type="ORF">LTLLF_198390</name>
</gene>
<evidence type="ECO:0000256" key="4">
    <source>
        <dbReference type="ARBA" id="ARBA00006720"/>
    </source>
</evidence>
<evidence type="ECO:0000256" key="24">
    <source>
        <dbReference type="SAM" id="MobiDB-lite"/>
    </source>
</evidence>
<dbReference type="InterPro" id="IPR019680">
    <property type="entry name" value="Mediator_Med1"/>
</dbReference>
<dbReference type="GO" id="GO:0046872">
    <property type="term" value="F:metal ion binding"/>
    <property type="evidence" value="ECO:0007669"/>
    <property type="project" value="UniProtKB-KW"/>
</dbReference>
<keyword evidence="14" id="KW-0472">Membrane</keyword>
<accession>A0A8J6FYR6</accession>
<evidence type="ECO:0000256" key="7">
    <source>
        <dbReference type="ARBA" id="ARBA00022723"/>
    </source>
</evidence>
<comment type="subcellular location">
    <subcellularLocation>
        <location evidence="2">Mitochondrion inner membrane</location>
        <topology evidence="2">Peripheral membrane protein</topology>
        <orientation evidence="2">Intermembrane side</orientation>
    </subcellularLocation>
    <subcellularLocation>
        <location evidence="1 23">Nucleus</location>
    </subcellularLocation>
</comment>
<feature type="compositionally biased region" description="Low complexity" evidence="24">
    <location>
        <begin position="978"/>
        <end position="994"/>
    </location>
</feature>
<feature type="compositionally biased region" description="Low complexity" evidence="24">
    <location>
        <begin position="1085"/>
        <end position="1097"/>
    </location>
</feature>
<dbReference type="Pfam" id="PF10744">
    <property type="entry name" value="Med1"/>
    <property type="match status" value="2"/>
</dbReference>
<dbReference type="Gene3D" id="1.10.287.810">
    <property type="entry name" value="Mitochondrial import inner membrane translocase subunit tim13 like domains"/>
    <property type="match status" value="1"/>
</dbReference>
<evidence type="ECO:0000256" key="13">
    <source>
        <dbReference type="ARBA" id="ARBA00023128"/>
    </source>
</evidence>
<keyword evidence="19 23" id="KW-0539">Nucleus</keyword>
<dbReference type="PANTHER" id="PTHR12881">
    <property type="entry name" value="MEDIATOR OF RNA POLYMERASE II TRANSCRIPTION SUBUNIT 1"/>
    <property type="match status" value="1"/>
</dbReference>
<keyword evidence="8" id="KW-0999">Mitochondrion inner membrane</keyword>
<evidence type="ECO:0000256" key="8">
    <source>
        <dbReference type="ARBA" id="ARBA00022792"/>
    </source>
</evidence>
<evidence type="ECO:0000256" key="11">
    <source>
        <dbReference type="ARBA" id="ARBA00023010"/>
    </source>
</evidence>
<keyword evidence="11" id="KW-0811">Translocation</keyword>
<evidence type="ECO:0000256" key="21">
    <source>
        <dbReference type="ARBA" id="ARBA00031254"/>
    </source>
</evidence>
<keyword evidence="7" id="KW-0479">Metal-binding</keyword>
<feature type="domain" description="Tim10-like" evidence="25">
    <location>
        <begin position="7"/>
        <end position="70"/>
    </location>
</feature>
<dbReference type="FunFam" id="1.10.287.810:FF:000002">
    <property type="entry name" value="Mitochondrial import inner membrane translocase subunit tim10"/>
    <property type="match status" value="1"/>
</dbReference>
<dbReference type="GO" id="GO:0042809">
    <property type="term" value="F:nuclear vitamin D receptor binding"/>
    <property type="evidence" value="ECO:0007669"/>
    <property type="project" value="TreeGrafter"/>
</dbReference>
<evidence type="ECO:0000256" key="10">
    <source>
        <dbReference type="ARBA" id="ARBA00022927"/>
    </source>
</evidence>
<evidence type="ECO:0000256" key="17">
    <source>
        <dbReference type="ARBA" id="ARBA00023163"/>
    </source>
</evidence>
<evidence type="ECO:0000259" key="26">
    <source>
        <dbReference type="Pfam" id="PF10744"/>
    </source>
</evidence>
<evidence type="ECO:0000313" key="28">
    <source>
        <dbReference type="Proteomes" id="UP000710432"/>
    </source>
</evidence>
<dbReference type="GO" id="GO:0045944">
    <property type="term" value="P:positive regulation of transcription by RNA polymerase II"/>
    <property type="evidence" value="ECO:0007669"/>
    <property type="project" value="UniProtKB-ARBA"/>
</dbReference>
<feature type="region of interest" description="Disordered" evidence="24">
    <location>
        <begin position="846"/>
        <end position="1462"/>
    </location>
</feature>
<evidence type="ECO:0000256" key="5">
    <source>
        <dbReference type="ARBA" id="ARBA00020612"/>
    </source>
</evidence>
<dbReference type="GO" id="GO:0042719">
    <property type="term" value="C:mitochondrial intermembrane space chaperone complex"/>
    <property type="evidence" value="ECO:0007669"/>
    <property type="project" value="UniProtKB-ARBA"/>
</dbReference>
<feature type="region of interest" description="Disordered" evidence="24">
    <location>
        <begin position="509"/>
        <end position="606"/>
    </location>
</feature>
<reference evidence="27" key="1">
    <citation type="submission" date="2020-03" db="EMBL/GenBank/DDBJ databases">
        <title>Studies in the Genomics of Life Span.</title>
        <authorList>
            <person name="Glass D."/>
        </authorList>
    </citation>
    <scope>NUCLEOTIDE SEQUENCE</scope>
    <source>
        <strain evidence="27">LTLLF</strain>
        <tissue evidence="27">Muscle</tissue>
    </source>
</reference>
<dbReference type="GO" id="GO:0005743">
    <property type="term" value="C:mitochondrial inner membrane"/>
    <property type="evidence" value="ECO:0007669"/>
    <property type="project" value="UniProtKB-SubCell"/>
</dbReference>
<keyword evidence="6" id="KW-0813">Transport</keyword>
<feature type="compositionally biased region" description="Low complexity" evidence="24">
    <location>
        <begin position="1136"/>
        <end position="1158"/>
    </location>
</feature>
<keyword evidence="18" id="KW-0143">Chaperone</keyword>
<feature type="compositionally biased region" description="Polar residues" evidence="24">
    <location>
        <begin position="1326"/>
        <end position="1341"/>
    </location>
</feature>
<evidence type="ECO:0000256" key="9">
    <source>
        <dbReference type="ARBA" id="ARBA00022833"/>
    </source>
</evidence>
<feature type="compositionally biased region" description="Basic and acidic residues" evidence="24">
    <location>
        <begin position="596"/>
        <end position="606"/>
    </location>
</feature>
<dbReference type="GO" id="GO:0045039">
    <property type="term" value="P:protein insertion into mitochondrial inner membrane"/>
    <property type="evidence" value="ECO:0007669"/>
    <property type="project" value="UniProtKB-ARBA"/>
</dbReference>
<evidence type="ECO:0000313" key="27">
    <source>
        <dbReference type="EMBL" id="KAH0501185.1"/>
    </source>
</evidence>
<dbReference type="Proteomes" id="UP000710432">
    <property type="component" value="Unassembled WGS sequence"/>
</dbReference>
<proteinExistence type="inferred from homology"/>
<dbReference type="EMBL" id="JAATJU010026900">
    <property type="protein sequence ID" value="KAH0501185.1"/>
    <property type="molecule type" value="Genomic_DNA"/>
</dbReference>
<dbReference type="GO" id="GO:0015031">
    <property type="term" value="P:protein transport"/>
    <property type="evidence" value="ECO:0007669"/>
    <property type="project" value="UniProtKB-KW"/>
</dbReference>
<evidence type="ECO:0000256" key="14">
    <source>
        <dbReference type="ARBA" id="ARBA00023136"/>
    </source>
</evidence>
<keyword evidence="16 23" id="KW-0010">Activator</keyword>
<evidence type="ECO:0000256" key="1">
    <source>
        <dbReference type="ARBA" id="ARBA00004123"/>
    </source>
</evidence>
<feature type="compositionally biased region" description="Pro residues" evidence="24">
    <location>
        <begin position="522"/>
        <end position="532"/>
    </location>
</feature>
<feature type="compositionally biased region" description="Low complexity" evidence="24">
    <location>
        <begin position="1119"/>
        <end position="1129"/>
    </location>
</feature>
<dbReference type="GO" id="GO:0016592">
    <property type="term" value="C:mediator complex"/>
    <property type="evidence" value="ECO:0007669"/>
    <property type="project" value="InterPro"/>
</dbReference>
<dbReference type="GO" id="GO:0046966">
    <property type="term" value="F:nuclear thyroid hormone receptor binding"/>
    <property type="evidence" value="ECO:0007669"/>
    <property type="project" value="TreeGrafter"/>
</dbReference>
<evidence type="ECO:0000256" key="23">
    <source>
        <dbReference type="RuleBase" id="RU364059"/>
    </source>
</evidence>
<evidence type="ECO:0000256" key="6">
    <source>
        <dbReference type="ARBA" id="ARBA00022448"/>
    </source>
</evidence>
<keyword evidence="13" id="KW-0496">Mitochondrion</keyword>
<name>A0A8J6FYR6_MICOH</name>
<dbReference type="InterPro" id="IPR051999">
    <property type="entry name" value="Mediator_complex_subunit_1"/>
</dbReference>
<evidence type="ECO:0000256" key="2">
    <source>
        <dbReference type="ARBA" id="ARBA00004137"/>
    </source>
</evidence>
<feature type="compositionally biased region" description="Polar residues" evidence="24">
    <location>
        <begin position="708"/>
        <end position="718"/>
    </location>
</feature>
<dbReference type="InterPro" id="IPR035427">
    <property type="entry name" value="Tim10-like_dom_sf"/>
</dbReference>
<evidence type="ECO:0000256" key="22">
    <source>
        <dbReference type="ARBA" id="ARBA00063641"/>
    </source>
</evidence>
<comment type="subunit">
    <text evidence="22">Heterohexamer; composed of 3 copies of TIMM9 and 3 copies of TIMM10/TIM10A, named soluble 70 kDa complex. The complex forms a 6-bladed alpha-propeller structure and associates with the TIMM22 component of the TIM22 complex. Interacts with multi-pass transmembrane proteins in transit. Also forms a complex composed of TIMM9, TIMM10/TIM10A and FXC1/TIM10B.</text>
</comment>
<comment type="similarity">
    <text evidence="4">Belongs to the small Tim family.</text>
</comment>
<organism evidence="27 28">
    <name type="scientific">Microtus ochrogaster</name>
    <name type="common">Prairie vole</name>
    <dbReference type="NCBI Taxonomy" id="79684"/>
    <lineage>
        <taxon>Eukaryota</taxon>
        <taxon>Metazoa</taxon>
        <taxon>Chordata</taxon>
        <taxon>Craniata</taxon>
        <taxon>Vertebrata</taxon>
        <taxon>Euteleostomi</taxon>
        <taxon>Mammalia</taxon>
        <taxon>Eutheria</taxon>
        <taxon>Euarchontoglires</taxon>
        <taxon>Glires</taxon>
        <taxon>Rodentia</taxon>
        <taxon>Myomorpha</taxon>
        <taxon>Muroidea</taxon>
        <taxon>Cricetidae</taxon>
        <taxon>Arvicolinae</taxon>
        <taxon>Microtus</taxon>
    </lineage>
</organism>
<feature type="compositionally biased region" description="Polar residues" evidence="24">
    <location>
        <begin position="555"/>
        <end position="575"/>
    </location>
</feature>
<feature type="compositionally biased region" description="Low complexity" evidence="24">
    <location>
        <begin position="934"/>
        <end position="951"/>
    </location>
</feature>
<feature type="compositionally biased region" description="Polar residues" evidence="24">
    <location>
        <begin position="1231"/>
        <end position="1245"/>
    </location>
</feature>
<feature type="compositionally biased region" description="Polar residues" evidence="24">
    <location>
        <begin position="1430"/>
        <end position="1448"/>
    </location>
</feature>
<keyword evidence="15" id="KW-1015">Disulfide bond</keyword>
<dbReference type="PANTHER" id="PTHR12881:SF10">
    <property type="entry name" value="MEDIATOR OF RNA POLYMERASE II TRANSCRIPTION SUBUNIT 1"/>
    <property type="match status" value="1"/>
</dbReference>
<feature type="compositionally biased region" description="Polar residues" evidence="24">
    <location>
        <begin position="1349"/>
        <end position="1383"/>
    </location>
</feature>
<feature type="region of interest" description="Disordered" evidence="24">
    <location>
        <begin position="691"/>
        <end position="718"/>
    </location>
</feature>
<evidence type="ECO:0000256" key="19">
    <source>
        <dbReference type="ARBA" id="ARBA00023242"/>
    </source>
</evidence>
<dbReference type="InterPro" id="IPR004217">
    <property type="entry name" value="Tim10-like"/>
</dbReference>
<comment type="function">
    <text evidence="23">Component of the Mediator complex, a coactivator involved in the regulated transcription of nearly all RNA polymerase II-dependent genes. Mediator functions as a bridge to convey information from gene-specific regulatory proteins to the basal RNA polymerase II transcription machinery. Mediator is recruited to promoters by direct interactions with regulatory proteins and serves as a scaffold for the assembly of a functional preinitiation complex with RNA polymerase II and the general transcription factors.</text>
</comment>
<keyword evidence="9" id="KW-0862">Zinc</keyword>
<evidence type="ECO:0000256" key="3">
    <source>
        <dbReference type="ARBA" id="ARBA00006210"/>
    </source>
</evidence>
<feature type="compositionally biased region" description="Basic residues" evidence="24">
    <location>
        <begin position="1397"/>
        <end position="1406"/>
    </location>
</feature>
<evidence type="ECO:0000259" key="25">
    <source>
        <dbReference type="Pfam" id="PF02953"/>
    </source>
</evidence>
<dbReference type="Pfam" id="PF02953">
    <property type="entry name" value="zf-Tim10_DDP"/>
    <property type="match status" value="1"/>
</dbReference>
<dbReference type="GO" id="GO:0042974">
    <property type="term" value="F:nuclear retinoic acid receptor binding"/>
    <property type="evidence" value="ECO:0007669"/>
    <property type="project" value="TreeGrafter"/>
</dbReference>
<evidence type="ECO:0000256" key="18">
    <source>
        <dbReference type="ARBA" id="ARBA00023186"/>
    </source>
</evidence>
<protein>
    <recommendedName>
        <fullName evidence="5 23">Mediator of RNA polymerase II transcription subunit 1</fullName>
    </recommendedName>
    <alternativeName>
        <fullName evidence="21 23">Mediator complex subunit 1</fullName>
    </alternativeName>
</protein>
<feature type="compositionally biased region" description="Polar residues" evidence="24">
    <location>
        <begin position="1058"/>
        <end position="1084"/>
    </location>
</feature>
<feature type="compositionally biased region" description="Basic and acidic residues" evidence="24">
    <location>
        <begin position="1407"/>
        <end position="1419"/>
    </location>
</feature>
<sequence length="1478" mass="156967">MDPLRAQQLAAELEVEMMADMYNRMTSACHRKCVPPHYKEAELSKGESVCLDRCVSKYLDIHERMGKKLTELSMQDEELMKRVQQSSGPALGSHLSASGTECYITSDMFYVEVQLDAAGQLCDVKVAHHGENPVSCPELVQQLREKNFDEFSKHLKGLVNLYNLPGDKKATNATPLDKILHGSVGYLTPRSGGHLMNMKYYASPSDLLDDKTASPIILHEKNVTSANSVDLPACFFLKFPQPIPVSKAFVQKLQNCTGIPLFETPPTYMPLYELITQFELSKDPDPVPLNHNMRFYAALPGQQHCYFLNKDAPLPDGQSLQGTLVSKITFQHPGRVPLILNMIRHQVAYNTLIGSCVKRTVLKEVVMDVQDSTHVSCKLYKGLSDALICTDDFIAKVVQRCMSIPVTMRAIRRKAETIQADTPALSLIAETVEDMVKKNLPPASSPGYGMATGNNPMSGTTTPTNTFPGGPITTLFNMSMSIRDRHESVGHGEDFSKVSQNPILTSLLQITGNGGSTIGSSPTPPHHTPPPVSSMAGNTKNHPMLMNLLKDNPAQDFSTLYGSSPLERQNSSSGSPRMEMCSGSNKTKKKKSSRVPPDKSKHQTEDEFQRELFSMDVDSQNPMFDVSMTADALDTPHITPAPSQCSTPPTTYPQPVPHPQPSIQRMVRLSSSDSIGPDVTDILSDIAEEASKLPSTSDDCPPIGTPVRDSSSSGHSQSALFDSDVFQTNNNENPYTDPADLIADAAASPSSDSPTNHFFPDGVDFNPDLLNSQSQSGFGEEYFDESSQSGDNDDFKGFASQALNTLGMPILGGDSGETKFKNSSQADTVDFSIISVAGKALGSTDLMEHHSGSQSPLMTTGELGKEKPQKRVKEGNGTGAGSVSGPGLDSKPGKRSRTPSNDGKSKDKPPKRKKADTEGKSPSHSSSNRPFTPPTSTGGSKSPGSSGRSQTPPGVATPPIPKITIQIPKGTVMVGKPSSHSQYTSSGSVSSSGSKSHHSHSSSSSSSSSASTSGKMKSSKSEGSSSSKLSGSMYSSQGSSGSSQSKNSSQTGGKPGSSPITKHGLSSGSSSTKMKPQGKPSSLMNPSISKPNISPSHSRPPGGSDKLSSPMKPVPGTPPSSKAKSPISSGSGGSHMSGTSSSSGTKSSSGSGSSGSMSQKTPPASNSCTPSSSSFSSSGSSMSSSQNQHGSSKGKSPSRNKKPSLTAVIDKLKHGVVTSGPGGEDPMESQMGVSTNSNHPMSSKHNVAGGEFQSKREKSDKDKSKVSTSGGSVDSSKKTSESKSVGSTGVAKIIISKHDGGSPSIKAKVTLQKPGESTGEGLRPQIASSKNYGSPLISGSTPKHERGSPSHSKSPAYTPQNVDSESESGSSIAEKSYQNSPSSDDGVRPLPEYSTEKHKKHKKEKKKVKDRDRDKDRDKKKSHSIKPENWSKSPISSDQTLSMTNNPILSADRSSRLSPDFMIGEEDDDLMDVALIGN</sequence>
<comment type="caution">
    <text evidence="27">The sequence shown here is derived from an EMBL/GenBank/DDBJ whole genome shotgun (WGS) entry which is preliminary data.</text>
</comment>